<evidence type="ECO:0000313" key="2">
    <source>
        <dbReference type="Proteomes" id="UP000275076"/>
    </source>
</evidence>
<dbReference type="OrthoDB" id="1649074at2"/>
<dbReference type="SUPFAM" id="SSF158504">
    <property type="entry name" value="BH2638-like"/>
    <property type="match status" value="1"/>
</dbReference>
<dbReference type="InterPro" id="IPR023324">
    <property type="entry name" value="BH2638-like_sf"/>
</dbReference>
<reference evidence="1 2" key="1">
    <citation type="submission" date="2018-10" db="EMBL/GenBank/DDBJ databases">
        <title>Draft genome sequence of Bacillus salarius IM0101, isolated from a hypersaline soil in Inner Mongolia, China.</title>
        <authorList>
            <person name="Yamprayoonswat W."/>
            <person name="Boonvisut S."/>
            <person name="Jumpathong W."/>
            <person name="Sittihan S."/>
            <person name="Ruangsuj P."/>
            <person name="Wanthongcharoen S."/>
            <person name="Thongpramul N."/>
            <person name="Pimmason S."/>
            <person name="Yu B."/>
            <person name="Yasawong M."/>
        </authorList>
    </citation>
    <scope>NUCLEOTIDE SEQUENCE [LARGE SCALE GENOMIC DNA]</scope>
    <source>
        <strain evidence="1 2">IM0101</strain>
    </source>
</reference>
<evidence type="ECO:0000313" key="1">
    <source>
        <dbReference type="EMBL" id="RSL31095.1"/>
    </source>
</evidence>
<dbReference type="InterPro" id="IPR007920">
    <property type="entry name" value="UPF0223"/>
</dbReference>
<organism evidence="1 2">
    <name type="scientific">Salibacterium salarium</name>
    <dbReference type="NCBI Taxonomy" id="284579"/>
    <lineage>
        <taxon>Bacteria</taxon>
        <taxon>Bacillati</taxon>
        <taxon>Bacillota</taxon>
        <taxon>Bacilli</taxon>
        <taxon>Bacillales</taxon>
        <taxon>Bacillaceae</taxon>
    </lineage>
</organism>
<proteinExistence type="predicted"/>
<name>A0A3R9P628_9BACI</name>
<keyword evidence="2" id="KW-1185">Reference proteome</keyword>
<protein>
    <submittedName>
        <fullName evidence="1">Uncharacterized protein</fullName>
    </submittedName>
</protein>
<dbReference type="NCBIfam" id="NF003353">
    <property type="entry name" value="PRK04387.1"/>
    <property type="match status" value="1"/>
</dbReference>
<dbReference type="AlphaFoldDB" id="A0A3R9P628"/>
<dbReference type="RefSeq" id="WP_125559259.1">
    <property type="nucleotide sequence ID" value="NZ_RBVX01000028.1"/>
</dbReference>
<gene>
    <name evidence="1" type="ORF">D7Z54_22530</name>
</gene>
<comment type="caution">
    <text evidence="1">The sequence shown here is derived from an EMBL/GenBank/DDBJ whole genome shotgun (WGS) entry which is preliminary data.</text>
</comment>
<dbReference type="Gene3D" id="1.10.220.80">
    <property type="entry name" value="BH2638-like"/>
    <property type="match status" value="1"/>
</dbReference>
<dbReference type="Proteomes" id="UP000275076">
    <property type="component" value="Unassembled WGS sequence"/>
</dbReference>
<dbReference type="EMBL" id="RBVX01000028">
    <property type="protein sequence ID" value="RSL31095.1"/>
    <property type="molecule type" value="Genomic_DNA"/>
</dbReference>
<accession>A0A3R9P628</accession>
<dbReference type="Pfam" id="PF05256">
    <property type="entry name" value="UPF0223"/>
    <property type="match status" value="1"/>
</dbReference>
<dbReference type="PIRSF" id="PIRSF037260">
    <property type="entry name" value="UPF0223"/>
    <property type="match status" value="1"/>
</dbReference>
<sequence length="91" mass="10603">MEEEMPMPISMDWSTEEIVDAVNFFQMIEKSYQQAVVSENILTLYNRFKEIVPSKSEEKQYFKTFDEQAGVSCWKTIQKAKAAPGEKIKMP</sequence>